<dbReference type="SUPFAM" id="SSF50022">
    <property type="entry name" value="ISP domain"/>
    <property type="match status" value="1"/>
</dbReference>
<dbReference type="AlphaFoldDB" id="A0A1Q9F4Z4"/>
<comment type="cofactor">
    <cofactor evidence="5">
        <name>[2Fe-2S] cluster</name>
        <dbReference type="ChEBI" id="CHEBI:190135"/>
    </cofactor>
</comment>
<dbReference type="GO" id="GO:0046872">
    <property type="term" value="F:metal ion binding"/>
    <property type="evidence" value="ECO:0007669"/>
    <property type="project" value="UniProtKB-KW"/>
</dbReference>
<keyword evidence="3" id="KW-0408">Iron</keyword>
<protein>
    <submittedName>
        <fullName evidence="8">Apoptosis-inducing factor 3</fullName>
    </submittedName>
</protein>
<accession>A0A1Q9F4Z4</accession>
<feature type="domain" description="Rieske" evidence="7">
    <location>
        <begin position="71"/>
        <end position="173"/>
    </location>
</feature>
<keyword evidence="9" id="KW-1185">Reference proteome</keyword>
<proteinExistence type="predicted"/>
<evidence type="ECO:0000256" key="3">
    <source>
        <dbReference type="ARBA" id="ARBA00023004"/>
    </source>
</evidence>
<sequence length="479" mass="52511">MGAWGRSRLWMRCLSRCQAATFAAPAIARPVERWDLRPFAAMLTVALTAEQARRTQLQSQGCVGCASTQRVSLGQATEFEDASMREVKIEGGAVVLVHRHQGEFFVTSPACGHYGAPLRKGISSAGGRGGPPTVTCPLHDATFDLRTGQVVRGPSVDGIAVYKSEVKNGVLFADLPPELVAGTGKHPKEVHTRLCDGDVVFALRGIPARAVGPCGFFFQYLLCIPPPLTSLYQYTHCAFPRANTLRDLPPSRESGFYQLAERCHCVALRFGRLHLGLHETAADRMANTGWTEKFFVSEISVVRLAYSKAKAMTTSAVSSWLTILDRAMQLAQADFLASILAAVRIGGIVALQKSNGCGLRAIVVEAVAPQFESNRHFTMFALWARPELRPHQAPHRPGRTAEQADPLMLVSYCFAQQPAFEEAQARNGDAILVYFDNSYTVATLDRVCEITRRTGMHCGPRHAARNQMESRRCKAIQKL</sequence>
<dbReference type="InterPro" id="IPR036922">
    <property type="entry name" value="Rieske_2Fe-2S_sf"/>
</dbReference>
<name>A0A1Q9F4Z4_SYMMI</name>
<dbReference type="PANTHER" id="PTHR21496">
    <property type="entry name" value="FERREDOXIN-RELATED"/>
    <property type="match status" value="1"/>
</dbReference>
<keyword evidence="1" id="KW-0001">2Fe-2S</keyword>
<evidence type="ECO:0000256" key="5">
    <source>
        <dbReference type="ARBA" id="ARBA00034078"/>
    </source>
</evidence>
<comment type="caution">
    <text evidence="8">The sequence shown here is derived from an EMBL/GenBank/DDBJ whole genome shotgun (WGS) entry which is preliminary data.</text>
</comment>
<keyword evidence="4" id="KW-0411">Iron-sulfur</keyword>
<dbReference type="PANTHER" id="PTHR21496:SF0">
    <property type="entry name" value="RIESKE DOMAIN-CONTAINING PROTEIN"/>
    <property type="match status" value="1"/>
</dbReference>
<reference evidence="8 9" key="1">
    <citation type="submission" date="2016-02" db="EMBL/GenBank/DDBJ databases">
        <title>Genome analysis of coral dinoflagellate symbionts highlights evolutionary adaptations to a symbiotic lifestyle.</title>
        <authorList>
            <person name="Aranda M."/>
            <person name="Li Y."/>
            <person name="Liew Y.J."/>
            <person name="Baumgarten S."/>
            <person name="Simakov O."/>
            <person name="Wilson M."/>
            <person name="Piel J."/>
            <person name="Ashoor H."/>
            <person name="Bougouffa S."/>
            <person name="Bajic V.B."/>
            <person name="Ryu T."/>
            <person name="Ravasi T."/>
            <person name="Bayer T."/>
            <person name="Micklem G."/>
            <person name="Kim H."/>
            <person name="Bhak J."/>
            <person name="Lajeunesse T.C."/>
            <person name="Voolstra C.R."/>
        </authorList>
    </citation>
    <scope>NUCLEOTIDE SEQUENCE [LARGE SCALE GENOMIC DNA]</scope>
    <source>
        <strain evidence="8 9">CCMP2467</strain>
    </source>
</reference>
<dbReference type="InterPro" id="IPR017941">
    <property type="entry name" value="Rieske_2Fe-2S"/>
</dbReference>
<dbReference type="Gene3D" id="2.102.10.10">
    <property type="entry name" value="Rieske [2Fe-2S] iron-sulphur domain"/>
    <property type="match status" value="1"/>
</dbReference>
<dbReference type="GO" id="GO:0051537">
    <property type="term" value="F:2 iron, 2 sulfur cluster binding"/>
    <property type="evidence" value="ECO:0007669"/>
    <property type="project" value="UniProtKB-KW"/>
</dbReference>
<evidence type="ECO:0000313" key="8">
    <source>
        <dbReference type="EMBL" id="OLQ14765.1"/>
    </source>
</evidence>
<evidence type="ECO:0000256" key="4">
    <source>
        <dbReference type="ARBA" id="ARBA00023014"/>
    </source>
</evidence>
<evidence type="ECO:0000313" key="9">
    <source>
        <dbReference type="Proteomes" id="UP000186817"/>
    </source>
</evidence>
<evidence type="ECO:0000256" key="1">
    <source>
        <dbReference type="ARBA" id="ARBA00022714"/>
    </source>
</evidence>
<dbReference type="Pfam" id="PF00355">
    <property type="entry name" value="Rieske"/>
    <property type="match status" value="1"/>
</dbReference>
<evidence type="ECO:0000256" key="2">
    <source>
        <dbReference type="ARBA" id="ARBA00022723"/>
    </source>
</evidence>
<dbReference type="PROSITE" id="PS51296">
    <property type="entry name" value="RIESKE"/>
    <property type="match status" value="1"/>
</dbReference>
<evidence type="ECO:0000259" key="7">
    <source>
        <dbReference type="PROSITE" id="PS51296"/>
    </source>
</evidence>
<organism evidence="8 9">
    <name type="scientific">Symbiodinium microadriaticum</name>
    <name type="common">Dinoflagellate</name>
    <name type="synonym">Zooxanthella microadriatica</name>
    <dbReference type="NCBI Taxonomy" id="2951"/>
    <lineage>
        <taxon>Eukaryota</taxon>
        <taxon>Sar</taxon>
        <taxon>Alveolata</taxon>
        <taxon>Dinophyceae</taxon>
        <taxon>Suessiales</taxon>
        <taxon>Symbiodiniaceae</taxon>
        <taxon>Symbiodinium</taxon>
    </lineage>
</organism>
<keyword evidence="6" id="KW-0732">Signal</keyword>
<feature type="chain" id="PRO_5012073551" evidence="6">
    <location>
        <begin position="20"/>
        <end position="479"/>
    </location>
</feature>
<dbReference type="EMBL" id="LSRX01000011">
    <property type="protein sequence ID" value="OLQ14765.1"/>
    <property type="molecule type" value="Genomic_DNA"/>
</dbReference>
<keyword evidence="2" id="KW-0479">Metal-binding</keyword>
<gene>
    <name evidence="8" type="primary">Aifm3</name>
    <name evidence="8" type="ORF">AK812_SmicGene1080</name>
</gene>
<dbReference type="OrthoDB" id="426882at2759"/>
<evidence type="ECO:0000256" key="6">
    <source>
        <dbReference type="SAM" id="SignalP"/>
    </source>
</evidence>
<dbReference type="Proteomes" id="UP000186817">
    <property type="component" value="Unassembled WGS sequence"/>
</dbReference>
<feature type="signal peptide" evidence="6">
    <location>
        <begin position="1"/>
        <end position="19"/>
    </location>
</feature>